<name>A0ABS4D974_9CHLR</name>
<evidence type="ECO:0000313" key="2">
    <source>
        <dbReference type="Proteomes" id="UP001193081"/>
    </source>
</evidence>
<evidence type="ECO:0000313" key="1">
    <source>
        <dbReference type="EMBL" id="MBP1465978.1"/>
    </source>
</evidence>
<dbReference type="RefSeq" id="WP_135477997.1">
    <property type="nucleotide sequence ID" value="NZ_SIJK02000014.1"/>
</dbReference>
<sequence length="148" mass="16625">MRETLFIDVARQEGYRSEAAEDTLEMVRTRLQEARYQTHRFYLYRTGDPAVPERDKTPVPQTTRPRVLVAFQSADSALVFAQTHGLGRSPRLVALTLSQMLAALMQRPGISMLLIASEDQEALRGSALPLGIRIERAELIERLTSLAS</sequence>
<reference evidence="1 2" key="1">
    <citation type="submission" date="2021-03" db="EMBL/GenBank/DDBJ databases">
        <authorList>
            <person name="Grouzdev D.S."/>
        </authorList>
    </citation>
    <scope>NUCLEOTIDE SEQUENCE [LARGE SCALE GENOMIC DNA]</scope>
    <source>
        <strain evidence="1 2">M50-1</strain>
    </source>
</reference>
<keyword evidence="2" id="KW-1185">Reference proteome</keyword>
<dbReference type="EMBL" id="SIJK02000014">
    <property type="protein sequence ID" value="MBP1465978.1"/>
    <property type="molecule type" value="Genomic_DNA"/>
</dbReference>
<gene>
    <name evidence="1" type="ORF">EYB53_009710</name>
</gene>
<proteinExistence type="predicted"/>
<accession>A0ABS4D974</accession>
<comment type="caution">
    <text evidence="1">The sequence shown here is derived from an EMBL/GenBank/DDBJ whole genome shotgun (WGS) entry which is preliminary data.</text>
</comment>
<dbReference type="Proteomes" id="UP001193081">
    <property type="component" value="Unassembled WGS sequence"/>
</dbReference>
<organism evidence="1 2">
    <name type="scientific">Candidatus Chloroploca mongolica</name>
    <dbReference type="NCBI Taxonomy" id="2528176"/>
    <lineage>
        <taxon>Bacteria</taxon>
        <taxon>Bacillati</taxon>
        <taxon>Chloroflexota</taxon>
        <taxon>Chloroflexia</taxon>
        <taxon>Chloroflexales</taxon>
        <taxon>Chloroflexineae</taxon>
        <taxon>Oscillochloridaceae</taxon>
        <taxon>Candidatus Chloroploca</taxon>
    </lineage>
</organism>
<protein>
    <submittedName>
        <fullName evidence="1">Uncharacterized protein</fullName>
    </submittedName>
</protein>